<feature type="domain" description="D-alanyl-D-alanine carboxypeptidase-like core" evidence="1">
    <location>
        <begin position="131"/>
        <end position="259"/>
    </location>
</feature>
<comment type="caution">
    <text evidence="2">The sequence shown here is derived from an EMBL/GenBank/DDBJ whole genome shotgun (WGS) entry which is preliminary data.</text>
</comment>
<dbReference type="EMBL" id="NVMX01000052">
    <property type="protein sequence ID" value="PDZ95591.1"/>
    <property type="molecule type" value="Genomic_DNA"/>
</dbReference>
<dbReference type="PANTHER" id="PTHR34385">
    <property type="entry name" value="D-ALANYL-D-ALANINE CARBOXYPEPTIDASE"/>
    <property type="match status" value="1"/>
</dbReference>
<sequence length="278" mass="31071">MWTSIISVTGVLLVSQVGFLLFSKSETKSESAQIQCFKKSTSDCDGTQKVFALGNNDKNKENNEQKDSSNVVFPSYKETIASEKDGWITVNNPTSALVLVNKQRKLPDNYIPPKLVIPNVHFSFNGADEKKHMTQTAATALEKLFKQGEKEGINLFAVSGYRSYKRQVSVFQGHVKELGEAEAKKVSAIPGSSEHQTGLSIDVSSQSAKFRLTTGFGLTPEGKWLKENAHKFGFIIRYPKDKTKITGYSYEPWHIRYVGIPHATYIYKHNLALEEAIK</sequence>
<reference evidence="2 3" key="1">
    <citation type="submission" date="2017-09" db="EMBL/GenBank/DDBJ databases">
        <title>Large-scale bioinformatics analysis of Bacillus genomes uncovers conserved roles of natural products in bacterial physiology.</title>
        <authorList>
            <consortium name="Agbiome Team Llc"/>
            <person name="Bleich R.M."/>
            <person name="Grubbs K.J."/>
            <person name="Santa Maria K.C."/>
            <person name="Allen S.E."/>
            <person name="Farag S."/>
            <person name="Shank E.A."/>
            <person name="Bowers A."/>
        </authorList>
    </citation>
    <scope>NUCLEOTIDE SEQUENCE [LARGE SCALE GENOMIC DNA]</scope>
    <source>
        <strain evidence="2 3">AFS092789</strain>
    </source>
</reference>
<evidence type="ECO:0000313" key="2">
    <source>
        <dbReference type="EMBL" id="PDZ95591.1"/>
    </source>
</evidence>
<dbReference type="PANTHER" id="PTHR34385:SF1">
    <property type="entry name" value="PEPTIDOGLYCAN L-ALANYL-D-GLUTAMATE ENDOPEPTIDASE CWLK"/>
    <property type="match status" value="1"/>
</dbReference>
<proteinExistence type="predicted"/>
<dbReference type="InterPro" id="IPR058193">
    <property type="entry name" value="VanY/YodJ_core_dom"/>
</dbReference>
<dbReference type="GO" id="GO:0006508">
    <property type="term" value="P:proteolysis"/>
    <property type="evidence" value="ECO:0007669"/>
    <property type="project" value="InterPro"/>
</dbReference>
<name>A0A9X6SUZ8_BACCE</name>
<dbReference type="InterPro" id="IPR009045">
    <property type="entry name" value="Zn_M74/Hedgehog-like"/>
</dbReference>
<keyword evidence="2" id="KW-0378">Hydrolase</keyword>
<accession>A0A9X6SUZ8</accession>
<organism evidence="2 3">
    <name type="scientific">Bacillus cereus</name>
    <dbReference type="NCBI Taxonomy" id="1396"/>
    <lineage>
        <taxon>Bacteria</taxon>
        <taxon>Bacillati</taxon>
        <taxon>Bacillota</taxon>
        <taxon>Bacilli</taxon>
        <taxon>Bacillales</taxon>
        <taxon>Bacillaceae</taxon>
        <taxon>Bacillus</taxon>
        <taxon>Bacillus cereus group</taxon>
    </lineage>
</organism>
<keyword evidence="2" id="KW-0121">Carboxypeptidase</keyword>
<dbReference type="InterPro" id="IPR052179">
    <property type="entry name" value="DD-CPase-like"/>
</dbReference>
<dbReference type="Pfam" id="PF02557">
    <property type="entry name" value="VanY"/>
    <property type="match status" value="1"/>
</dbReference>
<dbReference type="Proteomes" id="UP000219922">
    <property type="component" value="Unassembled WGS sequence"/>
</dbReference>
<dbReference type="SUPFAM" id="SSF55166">
    <property type="entry name" value="Hedgehog/DD-peptidase"/>
    <property type="match status" value="1"/>
</dbReference>
<keyword evidence="2" id="KW-0645">Protease</keyword>
<dbReference type="InterPro" id="IPR003709">
    <property type="entry name" value="VanY-like_core_dom"/>
</dbReference>
<dbReference type="GO" id="GO:0004180">
    <property type="term" value="F:carboxypeptidase activity"/>
    <property type="evidence" value="ECO:0007669"/>
    <property type="project" value="UniProtKB-KW"/>
</dbReference>
<protein>
    <submittedName>
        <fullName evidence="2">D-alanyl-D-alanine carboxypeptidase</fullName>
    </submittedName>
</protein>
<dbReference type="Gene3D" id="3.30.1380.10">
    <property type="match status" value="1"/>
</dbReference>
<dbReference type="AlphaFoldDB" id="A0A9X6SUZ8"/>
<evidence type="ECO:0000313" key="3">
    <source>
        <dbReference type="Proteomes" id="UP000219922"/>
    </source>
</evidence>
<gene>
    <name evidence="2" type="ORF">CON36_27525</name>
</gene>
<dbReference type="CDD" id="cd14852">
    <property type="entry name" value="LD-carboxypeptidase"/>
    <property type="match status" value="1"/>
</dbReference>
<evidence type="ECO:0000259" key="1">
    <source>
        <dbReference type="Pfam" id="PF02557"/>
    </source>
</evidence>